<dbReference type="Gene3D" id="3.30.70.2650">
    <property type="match status" value="1"/>
</dbReference>
<sequence>MKNGKRLGSPQFQRGSRHYRVLEEISAGDLFVGFLFSAKSTRSMYKIARARATERYRNRLAIERLEGCGYVQRQSRNGKIAFFITREGKRALRDIYERSARAVKHPEKWDGVWRVIAYDFPEKERATRNSLRYVLHKSHFLRIQKSVWVFPYDCSLLSELLAKNATANAHTIFMKVASISSESTHKKHFGLA</sequence>
<dbReference type="STRING" id="1798661.A3D65_05355"/>
<dbReference type="EMBL" id="MHLL01000016">
    <property type="protein sequence ID" value="OGZ09725.1"/>
    <property type="molecule type" value="Genomic_DNA"/>
</dbReference>
<feature type="domain" description="Transcriptional repressor PaaX-like central Cas2-like" evidence="1">
    <location>
        <begin position="107"/>
        <end position="182"/>
    </location>
</feature>
<comment type="caution">
    <text evidence="2">The sequence shown here is derived from an EMBL/GenBank/DDBJ whole genome shotgun (WGS) entry which is preliminary data.</text>
</comment>
<gene>
    <name evidence="2" type="ORF">A3D65_05355</name>
</gene>
<accession>A0A1G2D7V8</accession>
<name>A0A1G2D7V8_9BACT</name>
<evidence type="ECO:0000259" key="1">
    <source>
        <dbReference type="Pfam" id="PF20803"/>
    </source>
</evidence>
<proteinExistence type="predicted"/>
<reference evidence="2 3" key="1">
    <citation type="journal article" date="2016" name="Nat. Commun.">
        <title>Thousands of microbial genomes shed light on interconnected biogeochemical processes in an aquifer system.</title>
        <authorList>
            <person name="Anantharaman K."/>
            <person name="Brown C.T."/>
            <person name="Hug L.A."/>
            <person name="Sharon I."/>
            <person name="Castelle C.J."/>
            <person name="Probst A.J."/>
            <person name="Thomas B.C."/>
            <person name="Singh A."/>
            <person name="Wilkins M.J."/>
            <person name="Karaoz U."/>
            <person name="Brodie E.L."/>
            <person name="Williams K.H."/>
            <person name="Hubbard S.S."/>
            <person name="Banfield J.F."/>
        </authorList>
    </citation>
    <scope>NUCLEOTIDE SEQUENCE [LARGE SCALE GENOMIC DNA]</scope>
</reference>
<protein>
    <recommendedName>
        <fullName evidence="1">Transcriptional repressor PaaX-like central Cas2-like domain-containing protein</fullName>
    </recommendedName>
</protein>
<evidence type="ECO:0000313" key="3">
    <source>
        <dbReference type="Proteomes" id="UP000177996"/>
    </source>
</evidence>
<organism evidence="2 3">
    <name type="scientific">Candidatus Lloydbacteria bacterium RIFCSPHIGHO2_02_FULL_50_13</name>
    <dbReference type="NCBI Taxonomy" id="1798661"/>
    <lineage>
        <taxon>Bacteria</taxon>
        <taxon>Candidatus Lloydiibacteriota</taxon>
    </lineage>
</organism>
<dbReference type="Pfam" id="PF20803">
    <property type="entry name" value="PaaX_M"/>
    <property type="match status" value="1"/>
</dbReference>
<dbReference type="AlphaFoldDB" id="A0A1G2D7V8"/>
<dbReference type="Proteomes" id="UP000177996">
    <property type="component" value="Unassembled WGS sequence"/>
</dbReference>
<dbReference type="InterPro" id="IPR048846">
    <property type="entry name" value="PaaX-like_central"/>
</dbReference>
<evidence type="ECO:0000313" key="2">
    <source>
        <dbReference type="EMBL" id="OGZ09725.1"/>
    </source>
</evidence>